<protein>
    <submittedName>
        <fullName evidence="1">Uncharacterized protein</fullName>
    </submittedName>
</protein>
<evidence type="ECO:0000313" key="2">
    <source>
        <dbReference type="Proteomes" id="UP001596139"/>
    </source>
</evidence>
<dbReference type="EMBL" id="JBHSPX010000012">
    <property type="protein sequence ID" value="MFC6067261.1"/>
    <property type="molecule type" value="Genomic_DNA"/>
</dbReference>
<sequence length="350" mass="38935">MGMADTARESADVDRFDTRLLISPAFGSPDARQHWADTLDRSVHFSDARYAGHLSADQLRLLHTLHPDGTARFWGATPGHDAKMARVITGDVVLFTGKNRVRAVGEVGALFRNRAFADALWPPGPGGKSWHTVYSLREFQLTDMPYEELNALLSYKADFKYPGQLVLSGERARAGIDGLLITTRTSLEKAGAATPVATVRSMPVEQQHTHSVAVRLGERQMLFQRREAALVTAYRATLANAQAERFSSPAGICDLYVNGPMGHEIIEAKSRVEHNWIRAALAQLLDYARHAPHPVMRLSALLPDRPAQEGLNLLHHYGVDSIHREEDGSFHRLAAPEARRRAMRELWSSR</sequence>
<accession>A0ABW1MTV5</accession>
<comment type="caution">
    <text evidence="1">The sequence shown here is derived from an EMBL/GenBank/DDBJ whole genome shotgun (WGS) entry which is preliminary data.</text>
</comment>
<dbReference type="RefSeq" id="WP_157848896.1">
    <property type="nucleotide sequence ID" value="NZ_JBHSPX010000012.1"/>
</dbReference>
<keyword evidence="2" id="KW-1185">Reference proteome</keyword>
<reference evidence="2" key="1">
    <citation type="journal article" date="2019" name="Int. J. Syst. Evol. Microbiol.">
        <title>The Global Catalogue of Microorganisms (GCM) 10K type strain sequencing project: providing services to taxonomists for standard genome sequencing and annotation.</title>
        <authorList>
            <consortium name="The Broad Institute Genomics Platform"/>
            <consortium name="The Broad Institute Genome Sequencing Center for Infectious Disease"/>
            <person name="Wu L."/>
            <person name="Ma J."/>
        </authorList>
    </citation>
    <scope>NUCLEOTIDE SEQUENCE [LARGE SCALE GENOMIC DNA]</scope>
    <source>
        <strain evidence="2">CGMCC 1.15180</strain>
    </source>
</reference>
<gene>
    <name evidence="1" type="ORF">ACFP4F_32605</name>
</gene>
<dbReference type="Proteomes" id="UP001596139">
    <property type="component" value="Unassembled WGS sequence"/>
</dbReference>
<organism evidence="1 2">
    <name type="scientific">Streptomyces ochraceiscleroticus</name>
    <dbReference type="NCBI Taxonomy" id="47761"/>
    <lineage>
        <taxon>Bacteria</taxon>
        <taxon>Bacillati</taxon>
        <taxon>Actinomycetota</taxon>
        <taxon>Actinomycetes</taxon>
        <taxon>Kitasatosporales</taxon>
        <taxon>Streptomycetaceae</taxon>
        <taxon>Streptomyces</taxon>
    </lineage>
</organism>
<name>A0ABW1MTV5_9ACTN</name>
<proteinExistence type="predicted"/>
<evidence type="ECO:0000313" key="1">
    <source>
        <dbReference type="EMBL" id="MFC6067261.1"/>
    </source>
</evidence>